<keyword evidence="1" id="KW-0472">Membrane</keyword>
<evidence type="ECO:0000256" key="1">
    <source>
        <dbReference type="SAM" id="Phobius"/>
    </source>
</evidence>
<keyword evidence="1" id="KW-0812">Transmembrane</keyword>
<name>A0A8J3VIB2_9ACTN</name>
<organism evidence="2 3">
    <name type="scientific">Rhizocola hellebori</name>
    <dbReference type="NCBI Taxonomy" id="1392758"/>
    <lineage>
        <taxon>Bacteria</taxon>
        <taxon>Bacillati</taxon>
        <taxon>Actinomycetota</taxon>
        <taxon>Actinomycetes</taxon>
        <taxon>Micromonosporales</taxon>
        <taxon>Micromonosporaceae</taxon>
        <taxon>Rhizocola</taxon>
    </lineage>
</organism>
<accession>A0A8J3VIB2</accession>
<dbReference type="Proteomes" id="UP000612899">
    <property type="component" value="Unassembled WGS sequence"/>
</dbReference>
<comment type="caution">
    <text evidence="2">The sequence shown here is derived from an EMBL/GenBank/DDBJ whole genome shotgun (WGS) entry which is preliminary data.</text>
</comment>
<evidence type="ECO:0000313" key="2">
    <source>
        <dbReference type="EMBL" id="GIH07197.1"/>
    </source>
</evidence>
<keyword evidence="3" id="KW-1185">Reference proteome</keyword>
<keyword evidence="1" id="KW-1133">Transmembrane helix</keyword>
<dbReference type="EMBL" id="BONY01000034">
    <property type="protein sequence ID" value="GIH07197.1"/>
    <property type="molecule type" value="Genomic_DNA"/>
</dbReference>
<feature type="transmembrane region" description="Helical" evidence="1">
    <location>
        <begin position="12"/>
        <end position="29"/>
    </location>
</feature>
<reference evidence="2" key="1">
    <citation type="submission" date="2021-01" db="EMBL/GenBank/DDBJ databases">
        <title>Whole genome shotgun sequence of Rhizocola hellebori NBRC 109834.</title>
        <authorList>
            <person name="Komaki H."/>
            <person name="Tamura T."/>
        </authorList>
    </citation>
    <scope>NUCLEOTIDE SEQUENCE</scope>
    <source>
        <strain evidence="2">NBRC 109834</strain>
    </source>
</reference>
<evidence type="ECO:0000313" key="3">
    <source>
        <dbReference type="Proteomes" id="UP000612899"/>
    </source>
</evidence>
<feature type="transmembrane region" description="Helical" evidence="1">
    <location>
        <begin position="35"/>
        <end position="58"/>
    </location>
</feature>
<sequence>MQEYHRFVRGFRLVWLGLILAFLGVQTGLLKQGWAVYLVVLDGAILFGAMAATISALYSMPEGMRRRISLGHFMRDLLFISRPRHQAALPFADEDLAGRPGRLRRYSKRRTRDSR</sequence>
<protein>
    <submittedName>
        <fullName evidence="2">Uncharacterized protein</fullName>
    </submittedName>
</protein>
<dbReference type="AlphaFoldDB" id="A0A8J3VIB2"/>
<proteinExistence type="predicted"/>
<gene>
    <name evidence="2" type="ORF">Rhe02_52640</name>
</gene>